<protein>
    <submittedName>
        <fullName evidence="1">DUF6585 family protein</fullName>
    </submittedName>
</protein>
<organism evidence="1 2">
    <name type="scientific">Streptomyces argenteolus</name>
    <dbReference type="NCBI Taxonomy" id="67274"/>
    <lineage>
        <taxon>Bacteria</taxon>
        <taxon>Bacillati</taxon>
        <taxon>Actinomycetota</taxon>
        <taxon>Actinomycetes</taxon>
        <taxon>Kitasatosporales</taxon>
        <taxon>Streptomycetaceae</taxon>
        <taxon>Streptomyces</taxon>
    </lineage>
</organism>
<comment type="caution">
    <text evidence="1">The sequence shown here is derived from an EMBL/GenBank/DDBJ whole genome shotgun (WGS) entry which is preliminary data.</text>
</comment>
<gene>
    <name evidence="1" type="ORF">ACFY8O_26015</name>
</gene>
<dbReference type="InterPro" id="IPR046492">
    <property type="entry name" value="DUF6585"/>
</dbReference>
<accession>A0ABW6XC84</accession>
<dbReference type="RefSeq" id="WP_387906308.1">
    <property type="nucleotide sequence ID" value="NZ_JBIBEG010000008.1"/>
</dbReference>
<dbReference type="EMBL" id="JBIBEG010000008">
    <property type="protein sequence ID" value="MFF5899358.1"/>
    <property type="molecule type" value="Genomic_DNA"/>
</dbReference>
<evidence type="ECO:0000313" key="2">
    <source>
        <dbReference type="Proteomes" id="UP001602322"/>
    </source>
</evidence>
<keyword evidence="2" id="KW-1185">Reference proteome</keyword>
<dbReference type="Proteomes" id="UP001602322">
    <property type="component" value="Unassembled WGS sequence"/>
</dbReference>
<dbReference type="Pfam" id="PF20226">
    <property type="entry name" value="DUF6585"/>
    <property type="match status" value="1"/>
</dbReference>
<name>A0ABW6XC84_9ACTN</name>
<proteinExistence type="predicted"/>
<evidence type="ECO:0000313" key="1">
    <source>
        <dbReference type="EMBL" id="MFF5899358.1"/>
    </source>
</evidence>
<reference evidence="1 2" key="1">
    <citation type="submission" date="2024-10" db="EMBL/GenBank/DDBJ databases">
        <title>The Natural Products Discovery Center: Release of the First 8490 Sequenced Strains for Exploring Actinobacteria Biosynthetic Diversity.</title>
        <authorList>
            <person name="Kalkreuter E."/>
            <person name="Kautsar S.A."/>
            <person name="Yang D."/>
            <person name="Bader C.D."/>
            <person name="Teijaro C.N."/>
            <person name="Fluegel L."/>
            <person name="Davis C.M."/>
            <person name="Simpson J.R."/>
            <person name="Lauterbach L."/>
            <person name="Steele A.D."/>
            <person name="Gui C."/>
            <person name="Meng S."/>
            <person name="Li G."/>
            <person name="Viehrig K."/>
            <person name="Ye F."/>
            <person name="Su P."/>
            <person name="Kiefer A.F."/>
            <person name="Nichols A."/>
            <person name="Cepeda A.J."/>
            <person name="Yan W."/>
            <person name="Fan B."/>
            <person name="Jiang Y."/>
            <person name="Adhikari A."/>
            <person name="Zheng C.-J."/>
            <person name="Schuster L."/>
            <person name="Cowan T.M."/>
            <person name="Smanski M.J."/>
            <person name="Chevrette M.G."/>
            <person name="De Carvalho L.P.S."/>
            <person name="Shen B."/>
        </authorList>
    </citation>
    <scope>NUCLEOTIDE SEQUENCE [LARGE SCALE GENOMIC DNA]</scope>
    <source>
        <strain evidence="1 2">NPDC012540</strain>
    </source>
</reference>
<sequence>MTALAEQRGLGAWGRATYLPKKGLFLRKWEGSRLYFFDNGLVVTGPGGYRAAYDWETASVLQSITTVNGSAVADVRCTLFDRSGAAVGIGRGLDMVLPRRREELGIRSLVKGAPFTFEGDWGPYIQQMITGAQMTRVLERLAQGETVRFGAVALSGAGVSVKARSAAWTDLTRIGPSNGHLTFPAAHRRGQALPPVPVSHVANLHLFCDICRRMGCA</sequence>